<accession>A0ABN2QBE5</accession>
<protein>
    <submittedName>
        <fullName evidence="1">Uncharacterized protein</fullName>
    </submittedName>
</protein>
<evidence type="ECO:0000313" key="2">
    <source>
        <dbReference type="Proteomes" id="UP001499954"/>
    </source>
</evidence>
<proteinExistence type="predicted"/>
<comment type="caution">
    <text evidence="1">The sequence shown here is derived from an EMBL/GenBank/DDBJ whole genome shotgun (WGS) entry which is preliminary data.</text>
</comment>
<dbReference type="EMBL" id="BAAAMK010000002">
    <property type="protein sequence ID" value="GAA1948964.1"/>
    <property type="molecule type" value="Genomic_DNA"/>
</dbReference>
<keyword evidence="2" id="KW-1185">Reference proteome</keyword>
<sequence>MRRMPESIARAAEVTPRVVMTQPPASEVQVSAIRQMSMPTATETIPRQSHPFDVGDATMVREMLTDRLPAPVVLGT</sequence>
<name>A0ABN2QBE5_9MICO</name>
<reference evidence="1 2" key="1">
    <citation type="journal article" date="2019" name="Int. J. Syst. Evol. Microbiol.">
        <title>The Global Catalogue of Microorganisms (GCM) 10K type strain sequencing project: providing services to taxonomists for standard genome sequencing and annotation.</title>
        <authorList>
            <consortium name="The Broad Institute Genomics Platform"/>
            <consortium name="The Broad Institute Genome Sequencing Center for Infectious Disease"/>
            <person name="Wu L."/>
            <person name="Ma J."/>
        </authorList>
    </citation>
    <scope>NUCLEOTIDE SEQUENCE [LARGE SCALE GENOMIC DNA]</scope>
    <source>
        <strain evidence="1 2">JCM 13584</strain>
    </source>
</reference>
<organism evidence="1 2">
    <name type="scientific">Agromyces allii</name>
    <dbReference type="NCBI Taxonomy" id="393607"/>
    <lineage>
        <taxon>Bacteria</taxon>
        <taxon>Bacillati</taxon>
        <taxon>Actinomycetota</taxon>
        <taxon>Actinomycetes</taxon>
        <taxon>Micrococcales</taxon>
        <taxon>Microbacteriaceae</taxon>
        <taxon>Agromyces</taxon>
    </lineage>
</organism>
<gene>
    <name evidence="1" type="ORF">GCM10009717_14090</name>
</gene>
<evidence type="ECO:0000313" key="1">
    <source>
        <dbReference type="EMBL" id="GAA1948964.1"/>
    </source>
</evidence>
<dbReference type="Proteomes" id="UP001499954">
    <property type="component" value="Unassembled WGS sequence"/>
</dbReference>